<name>A0A2U8I415_9GAMM</name>
<sequence>MQSQTTTVQPLQDPDASILKTEWYMKPLGHSSPFRLVPAEGAVNVHQEDFLTRERKSYLEKVNSLKENYPQIIQSAANYLKDAIKEKYGLEIDPNKTFFNRFNYASSSSETFTGWEHNDPPAESKTLTERLLSNFGAEDRLNFDELSSNSGIYTEGRSARGFGKHNEVRLLPVDFMKIVTESNFSKKYIDKLSEFWRANEETFRIVNKGLFIASAKHQHEAGDLSVQGLALVLKATAGNPLNDRKIFMAELEKRFYDSKENRLTTFDIYGYPANDMLLIHGDNGKMILYKPGDDKTFHEFDNKQQLGNWVLERARDSHKRAELASHFSLYNRQDGNTYCGVDTALRELAQNRWDSKYINYDPKPLREDAFTWLTQQAKARTLADANTLTTTNGEVFKEQLLMNLRPVADTAAVSALLFPGLGSLTLLGIGLTQSELGTDEIINGDTQSQRSQGVSDIINGGVNILFGALGTGAQIDEPGVSGPRTFDVNEPLPDSSSGSSSPEMPVEEVSGTLINRMSDHINRMLSRTVVHERGLKAIWKKDMVNGRAISEAVDEMRESLQKAKDALDTKEGKKIAAEHLGYEDPNELTAIDINNIKKNIESIEGTGEWLKNDDMSVKRVSIYDQKREGVVAYYNPADKKIAFNDAFFKRDPIERLQVLLHESVHASIQVDGAPVPDYYYVKSTGQNGQEHPTTDRRKQQLGISHGFLKGAHILDSNFMKAMGADTIGRAKSKFLFDSETRRGLLMKNPDTQSLLIMDLAGKIPETIRNRRSIIGRDFAPANPSYTTLTTEKKRVRRDANLSGDHSKIAEDRGTKNSLLPEQMAAFTS</sequence>
<keyword evidence="4" id="KW-1185">Reference proteome</keyword>
<evidence type="ECO:0000256" key="1">
    <source>
        <dbReference type="SAM" id="MobiDB-lite"/>
    </source>
</evidence>
<evidence type="ECO:0000313" key="4">
    <source>
        <dbReference type="Proteomes" id="UP000261875"/>
    </source>
</evidence>
<reference evidence="3 4" key="1">
    <citation type="submission" date="2017-05" db="EMBL/GenBank/DDBJ databases">
        <title>Genome sequence of Candidatus Fukatsuia symbiotica and Candidatus Hamiltonella defensa from Acyrthosiphon pisum strain 5D.</title>
        <authorList>
            <person name="Patel V.A."/>
            <person name="Chevignon G."/>
            <person name="Russell J.A."/>
            <person name="Oliver K.M."/>
        </authorList>
    </citation>
    <scope>NUCLEOTIDE SEQUENCE [LARGE SCALE GENOMIC DNA]</scope>
    <source>
        <strain evidence="3 4">5D</strain>
    </source>
</reference>
<feature type="domain" description="Dermonecrotic toxin N-terminal" evidence="2">
    <location>
        <begin position="67"/>
        <end position="330"/>
    </location>
</feature>
<feature type="compositionally biased region" description="Polar residues" evidence="1">
    <location>
        <begin position="815"/>
        <end position="828"/>
    </location>
</feature>
<evidence type="ECO:0000313" key="3">
    <source>
        <dbReference type="EMBL" id="AWK13863.1"/>
    </source>
</evidence>
<dbReference type="Proteomes" id="UP000261875">
    <property type="component" value="Chromosome"/>
</dbReference>
<dbReference type="InterPro" id="IPR024079">
    <property type="entry name" value="MetalloPept_cat_dom_sf"/>
</dbReference>
<dbReference type="AlphaFoldDB" id="A0A2U8I415"/>
<dbReference type="EMBL" id="CP021659">
    <property type="protein sequence ID" value="AWK13863.1"/>
    <property type="molecule type" value="Genomic_DNA"/>
</dbReference>
<dbReference type="OrthoDB" id="6522604at2"/>
<dbReference type="RefSeq" id="WP_119797257.1">
    <property type="nucleotide sequence ID" value="NZ_CP021659.1"/>
</dbReference>
<dbReference type="KEGG" id="fsm:CCS41_04260"/>
<protein>
    <recommendedName>
        <fullName evidence="2">Dermonecrotic toxin N-terminal domain-containing protein</fullName>
    </recommendedName>
</protein>
<dbReference type="GO" id="GO:0008237">
    <property type="term" value="F:metallopeptidase activity"/>
    <property type="evidence" value="ECO:0007669"/>
    <property type="project" value="InterPro"/>
</dbReference>
<accession>A0A2U8I415</accession>
<evidence type="ECO:0000259" key="2">
    <source>
        <dbReference type="Pfam" id="PF20178"/>
    </source>
</evidence>
<dbReference type="InterPro" id="IPR046673">
    <property type="entry name" value="ToxA_N"/>
</dbReference>
<proteinExistence type="predicted"/>
<dbReference type="Pfam" id="PF20178">
    <property type="entry name" value="ToxA_N"/>
    <property type="match status" value="1"/>
</dbReference>
<dbReference type="Gene3D" id="3.40.390.10">
    <property type="entry name" value="Collagenase (Catalytic Domain)"/>
    <property type="match status" value="1"/>
</dbReference>
<organism evidence="3 4">
    <name type="scientific">Candidatus Fukatsuia symbiotica</name>
    <dbReference type="NCBI Taxonomy" id="1878942"/>
    <lineage>
        <taxon>Bacteria</taxon>
        <taxon>Pseudomonadati</taxon>
        <taxon>Pseudomonadota</taxon>
        <taxon>Gammaproteobacteria</taxon>
        <taxon>Enterobacterales</taxon>
        <taxon>Yersiniaceae</taxon>
        <taxon>Candidatus Fukatsuia</taxon>
    </lineage>
</organism>
<feature type="region of interest" description="Disordered" evidence="1">
    <location>
        <begin position="798"/>
        <end position="828"/>
    </location>
</feature>
<feature type="compositionally biased region" description="Low complexity" evidence="1">
    <location>
        <begin position="490"/>
        <end position="506"/>
    </location>
</feature>
<gene>
    <name evidence="3" type="ORF">CCS41_04260</name>
</gene>
<feature type="compositionally biased region" description="Basic and acidic residues" evidence="1">
    <location>
        <begin position="804"/>
        <end position="814"/>
    </location>
</feature>
<feature type="region of interest" description="Disordered" evidence="1">
    <location>
        <begin position="476"/>
        <end position="506"/>
    </location>
</feature>